<evidence type="ECO:0000313" key="1">
    <source>
        <dbReference type="EMBL" id="NMO21212.1"/>
    </source>
</evidence>
<dbReference type="EMBL" id="JABBJJ010000304">
    <property type="protein sequence ID" value="NMO21212.1"/>
    <property type="molecule type" value="Genomic_DNA"/>
</dbReference>
<keyword evidence="2" id="KW-1185">Reference proteome</keyword>
<organism evidence="1 2">
    <name type="scientific">Pyxidicoccus fallax</name>
    <dbReference type="NCBI Taxonomy" id="394095"/>
    <lineage>
        <taxon>Bacteria</taxon>
        <taxon>Pseudomonadati</taxon>
        <taxon>Myxococcota</taxon>
        <taxon>Myxococcia</taxon>
        <taxon>Myxococcales</taxon>
        <taxon>Cystobacterineae</taxon>
        <taxon>Myxococcaceae</taxon>
        <taxon>Pyxidicoccus</taxon>
    </lineage>
</organism>
<protein>
    <submittedName>
        <fullName evidence="1">Uncharacterized protein</fullName>
    </submittedName>
</protein>
<accession>A0A848LUD9</accession>
<name>A0A848LUD9_9BACT</name>
<dbReference type="Proteomes" id="UP000518300">
    <property type="component" value="Unassembled WGS sequence"/>
</dbReference>
<proteinExistence type="predicted"/>
<gene>
    <name evidence="1" type="ORF">HG543_41140</name>
</gene>
<comment type="caution">
    <text evidence="1">The sequence shown here is derived from an EMBL/GenBank/DDBJ whole genome shotgun (WGS) entry which is preliminary data.</text>
</comment>
<reference evidence="1 2" key="1">
    <citation type="submission" date="2020-04" db="EMBL/GenBank/DDBJ databases">
        <title>Draft genome of Pyxidicoccus fallax type strain.</title>
        <authorList>
            <person name="Whitworth D.E."/>
        </authorList>
    </citation>
    <scope>NUCLEOTIDE SEQUENCE [LARGE SCALE GENOMIC DNA]</scope>
    <source>
        <strain evidence="1 2">DSM 14698</strain>
    </source>
</reference>
<evidence type="ECO:0000313" key="2">
    <source>
        <dbReference type="Proteomes" id="UP000518300"/>
    </source>
</evidence>
<dbReference type="RefSeq" id="WP_169350408.1">
    <property type="nucleotide sequence ID" value="NZ_JABBJJ010000304.1"/>
</dbReference>
<dbReference type="AlphaFoldDB" id="A0A848LUD9"/>
<sequence>MAFKDWLKKEMGRVADTGKRTWAQNKLIHHYLMMHPLQAMADMQIRIPAMAEQDYRTFIRLLDAGMGMAQVSAQSLMASGQQSGSWGITTEDRIAQGMAMIQSGPSGPNPGAMMAQGQAMRLFWIKQQAVRIRKEAAALHGLMSPQGP</sequence>